<sequence length="78" mass="7645">MLNRCATTGQIGGAIIISPAVTGVATAMTGVETVTIGVIGQSGAIIGVGATTAGTIAMVVVGTWAAAEEATSNDRHRF</sequence>
<keyword evidence="1" id="KW-0472">Membrane</keyword>
<protein>
    <submittedName>
        <fullName evidence="2">Uncharacterized protein</fullName>
    </submittedName>
</protein>
<feature type="transmembrane region" description="Helical" evidence="1">
    <location>
        <begin position="43"/>
        <end position="67"/>
    </location>
</feature>
<comment type="caution">
    <text evidence="2">The sequence shown here is derived from an EMBL/GenBank/DDBJ whole genome shotgun (WGS) entry which is preliminary data.</text>
</comment>
<evidence type="ECO:0000313" key="3">
    <source>
        <dbReference type="Proteomes" id="UP000253324"/>
    </source>
</evidence>
<accession>A0A368YCJ8</accession>
<feature type="transmembrane region" description="Helical" evidence="1">
    <location>
        <begin position="12"/>
        <end position="31"/>
    </location>
</feature>
<proteinExistence type="predicted"/>
<dbReference type="AlphaFoldDB" id="A0A368YCJ8"/>
<gene>
    <name evidence="2" type="ORF">C7476_13217</name>
</gene>
<name>A0A368YCJ8_9HYPH</name>
<evidence type="ECO:0000256" key="1">
    <source>
        <dbReference type="SAM" id="Phobius"/>
    </source>
</evidence>
<dbReference type="EMBL" id="QPJM01000032">
    <property type="protein sequence ID" value="RCW77981.1"/>
    <property type="molecule type" value="Genomic_DNA"/>
</dbReference>
<keyword evidence="1" id="KW-1133">Transmembrane helix</keyword>
<keyword evidence="1" id="KW-0812">Transmembrane</keyword>
<keyword evidence="3" id="KW-1185">Reference proteome</keyword>
<organism evidence="2 3">
    <name type="scientific">Phyllobacterium bourgognense</name>
    <dbReference type="NCBI Taxonomy" id="314236"/>
    <lineage>
        <taxon>Bacteria</taxon>
        <taxon>Pseudomonadati</taxon>
        <taxon>Pseudomonadota</taxon>
        <taxon>Alphaproteobacteria</taxon>
        <taxon>Hyphomicrobiales</taxon>
        <taxon>Phyllobacteriaceae</taxon>
        <taxon>Phyllobacterium</taxon>
    </lineage>
</organism>
<evidence type="ECO:0000313" key="2">
    <source>
        <dbReference type="EMBL" id="RCW77981.1"/>
    </source>
</evidence>
<dbReference type="Proteomes" id="UP000253324">
    <property type="component" value="Unassembled WGS sequence"/>
</dbReference>
<reference evidence="2 3" key="1">
    <citation type="submission" date="2018-07" db="EMBL/GenBank/DDBJ databases">
        <title>Genomic Encyclopedia of Type Strains, Phase III (KMG-III): the genomes of soil and plant-associated and newly described type strains.</title>
        <authorList>
            <person name="Whitman W."/>
        </authorList>
    </citation>
    <scope>NUCLEOTIDE SEQUENCE [LARGE SCALE GENOMIC DNA]</scope>
    <source>
        <strain evidence="2 3">31-25a</strain>
    </source>
</reference>